<proteinExistence type="predicted"/>
<organism evidence="2 3">
    <name type="scientific">Kribbella sancticallisti</name>
    <dbReference type="NCBI Taxonomy" id="460087"/>
    <lineage>
        <taxon>Bacteria</taxon>
        <taxon>Bacillati</taxon>
        <taxon>Actinomycetota</taxon>
        <taxon>Actinomycetes</taxon>
        <taxon>Propionibacteriales</taxon>
        <taxon>Kribbellaceae</taxon>
        <taxon>Kribbella</taxon>
    </lineage>
</organism>
<feature type="domain" description="NADP-dependent oxidoreductase" evidence="1">
    <location>
        <begin position="27"/>
        <end position="214"/>
    </location>
</feature>
<dbReference type="CDD" id="cd19100">
    <property type="entry name" value="AKR_unchar"/>
    <property type="match status" value="1"/>
</dbReference>
<dbReference type="InterPro" id="IPR023210">
    <property type="entry name" value="NADP_OxRdtase_dom"/>
</dbReference>
<dbReference type="Pfam" id="PF00248">
    <property type="entry name" value="Aldo_ket_red"/>
    <property type="match status" value="1"/>
</dbReference>
<dbReference type="EMBL" id="BAAAOS010000028">
    <property type="protein sequence ID" value="GAA1584675.1"/>
    <property type="molecule type" value="Genomic_DNA"/>
</dbReference>
<dbReference type="PANTHER" id="PTHR43312:SF1">
    <property type="entry name" value="NADP-DEPENDENT OXIDOREDUCTASE DOMAIN-CONTAINING PROTEIN"/>
    <property type="match status" value="1"/>
</dbReference>
<gene>
    <name evidence="2" type="ORF">GCM10009789_42960</name>
</gene>
<dbReference type="PANTHER" id="PTHR43312">
    <property type="entry name" value="D-THREO-ALDOSE 1-DEHYDROGENASE"/>
    <property type="match status" value="1"/>
</dbReference>
<name>A0ABP4PPU2_9ACTN</name>
<evidence type="ECO:0000259" key="1">
    <source>
        <dbReference type="Pfam" id="PF00248"/>
    </source>
</evidence>
<dbReference type="SUPFAM" id="SSF51430">
    <property type="entry name" value="NAD(P)-linked oxidoreductase"/>
    <property type="match status" value="1"/>
</dbReference>
<evidence type="ECO:0000313" key="2">
    <source>
        <dbReference type="EMBL" id="GAA1584675.1"/>
    </source>
</evidence>
<dbReference type="InterPro" id="IPR053135">
    <property type="entry name" value="AKR2_Oxidoreductase"/>
</dbReference>
<keyword evidence="3" id="KW-1185">Reference proteome</keyword>
<evidence type="ECO:0000313" key="3">
    <source>
        <dbReference type="Proteomes" id="UP001500393"/>
    </source>
</evidence>
<comment type="caution">
    <text evidence="2">The sequence shown here is derived from an EMBL/GenBank/DDBJ whole genome shotgun (WGS) entry which is preliminary data.</text>
</comment>
<sequence length="302" mass="33773">MNDLQTFEGTRMETRRLGRLEHQSSVLIYGAASLGGVDQDRADASIQEALDAGINHFDVAADYGDAELRLGPRMGEIRDRIFLATKTGRRTYDEAWAEINRSLERLQTDHVDLIQMHAVCDLENLDLVTGKGGSLEAAIRAKEEGMVSAIGITGHTDQAPSVHREGLRRFDFDSVLTPLNYRLSTDPKYADDYAELVEAVKASDAALMVIKMIARRNWREGEEKSYDTWYRPFDEQRYVTAATAWLLNGHPEIAGLATAGETRLLQQMIVAEKERVDLSPEDAAAILEEVQDYTSPFIDIPI</sequence>
<dbReference type="InterPro" id="IPR036812">
    <property type="entry name" value="NAD(P)_OxRdtase_dom_sf"/>
</dbReference>
<protein>
    <submittedName>
        <fullName evidence="2">Aldo/keto reductase</fullName>
    </submittedName>
</protein>
<dbReference type="Gene3D" id="3.20.20.100">
    <property type="entry name" value="NADP-dependent oxidoreductase domain"/>
    <property type="match status" value="1"/>
</dbReference>
<accession>A0ABP4PPU2</accession>
<dbReference type="Proteomes" id="UP001500393">
    <property type="component" value="Unassembled WGS sequence"/>
</dbReference>
<reference evidence="3" key="1">
    <citation type="journal article" date="2019" name="Int. J. Syst. Evol. Microbiol.">
        <title>The Global Catalogue of Microorganisms (GCM) 10K type strain sequencing project: providing services to taxonomists for standard genome sequencing and annotation.</title>
        <authorList>
            <consortium name="The Broad Institute Genomics Platform"/>
            <consortium name="The Broad Institute Genome Sequencing Center for Infectious Disease"/>
            <person name="Wu L."/>
            <person name="Ma J."/>
        </authorList>
    </citation>
    <scope>NUCLEOTIDE SEQUENCE [LARGE SCALE GENOMIC DNA]</scope>
    <source>
        <strain evidence="3">JCM 14969</strain>
    </source>
</reference>